<reference evidence="2" key="1">
    <citation type="submission" date="2014-09" db="EMBL/GenBank/DDBJ databases">
        <authorList>
            <person name="Magalhaes I.L.F."/>
            <person name="Oliveira U."/>
            <person name="Santos F.R."/>
            <person name="Vidigal T.H.D.A."/>
            <person name="Brescovit A.D."/>
            <person name="Santos A.J."/>
        </authorList>
    </citation>
    <scope>NUCLEOTIDE SEQUENCE</scope>
    <source>
        <tissue evidence="2">Shoot tissue taken approximately 20 cm above the soil surface</tissue>
    </source>
</reference>
<dbReference type="AlphaFoldDB" id="A0A0A8YN34"/>
<feature type="region of interest" description="Disordered" evidence="1">
    <location>
        <begin position="96"/>
        <end position="183"/>
    </location>
</feature>
<sequence>MAAEELNGVDEARVEGARPPHPRHAHAVPRCREPHRHVPGRGQAAQVVVVAAAVSVAAVAARVGGEHAMEVEPTGARHHPVVRGRREEHHYWVRRRRGAQGRRRLRRRGGGRGLRGMPWIRNGGGDGGHSESSVDAMDPFSRRHGSPPPPPVAPPPAPSPGAICSRDGSSVTCTTKRGSSWPS</sequence>
<protein>
    <submittedName>
        <fullName evidence="2">Uncharacterized protein</fullName>
    </submittedName>
</protein>
<proteinExistence type="predicted"/>
<feature type="compositionally biased region" description="Pro residues" evidence="1">
    <location>
        <begin position="146"/>
        <end position="159"/>
    </location>
</feature>
<feature type="compositionally biased region" description="Polar residues" evidence="1">
    <location>
        <begin position="167"/>
        <end position="183"/>
    </location>
</feature>
<dbReference type="EMBL" id="GBRH01271365">
    <property type="protein sequence ID" value="JAD26530.1"/>
    <property type="molecule type" value="Transcribed_RNA"/>
</dbReference>
<feature type="compositionally biased region" description="Basic residues" evidence="1">
    <location>
        <begin position="96"/>
        <end position="110"/>
    </location>
</feature>
<reference evidence="2" key="2">
    <citation type="journal article" date="2015" name="Data Brief">
        <title>Shoot transcriptome of the giant reed, Arundo donax.</title>
        <authorList>
            <person name="Barrero R.A."/>
            <person name="Guerrero F.D."/>
            <person name="Moolhuijzen P."/>
            <person name="Goolsby J.A."/>
            <person name="Tidwell J."/>
            <person name="Bellgard S.E."/>
            <person name="Bellgard M.I."/>
        </authorList>
    </citation>
    <scope>NUCLEOTIDE SEQUENCE</scope>
    <source>
        <tissue evidence="2">Shoot tissue taken approximately 20 cm above the soil surface</tissue>
    </source>
</reference>
<feature type="region of interest" description="Disordered" evidence="1">
    <location>
        <begin position="1"/>
        <end position="38"/>
    </location>
</feature>
<organism evidence="2">
    <name type="scientific">Arundo donax</name>
    <name type="common">Giant reed</name>
    <name type="synonym">Donax arundinaceus</name>
    <dbReference type="NCBI Taxonomy" id="35708"/>
    <lineage>
        <taxon>Eukaryota</taxon>
        <taxon>Viridiplantae</taxon>
        <taxon>Streptophyta</taxon>
        <taxon>Embryophyta</taxon>
        <taxon>Tracheophyta</taxon>
        <taxon>Spermatophyta</taxon>
        <taxon>Magnoliopsida</taxon>
        <taxon>Liliopsida</taxon>
        <taxon>Poales</taxon>
        <taxon>Poaceae</taxon>
        <taxon>PACMAD clade</taxon>
        <taxon>Arundinoideae</taxon>
        <taxon>Arundineae</taxon>
        <taxon>Arundo</taxon>
    </lineage>
</organism>
<accession>A0A0A8YN34</accession>
<feature type="compositionally biased region" description="Basic residues" evidence="1">
    <location>
        <begin position="20"/>
        <end position="38"/>
    </location>
</feature>
<evidence type="ECO:0000256" key="1">
    <source>
        <dbReference type="SAM" id="MobiDB-lite"/>
    </source>
</evidence>
<evidence type="ECO:0000313" key="2">
    <source>
        <dbReference type="EMBL" id="JAD26530.1"/>
    </source>
</evidence>
<name>A0A0A8YN34_ARUDO</name>